<dbReference type="InterPro" id="IPR050261">
    <property type="entry name" value="FrsA_esterase"/>
</dbReference>
<dbReference type="PANTHER" id="PTHR22946:SF9">
    <property type="entry name" value="POLYKETIDE TRANSFERASE AF380"/>
    <property type="match status" value="1"/>
</dbReference>
<evidence type="ECO:0000313" key="3">
    <source>
        <dbReference type="EMBL" id="PAV16166.1"/>
    </source>
</evidence>
<feature type="domain" description="Serine aminopeptidase S33" evidence="2">
    <location>
        <begin position="36"/>
        <end position="261"/>
    </location>
</feature>
<dbReference type="EMBL" id="NBII01000008">
    <property type="protein sequence ID" value="PAV16166.1"/>
    <property type="molecule type" value="Genomic_DNA"/>
</dbReference>
<dbReference type="Proteomes" id="UP000217199">
    <property type="component" value="Unassembled WGS sequence"/>
</dbReference>
<keyword evidence="1" id="KW-0378">Hydrolase</keyword>
<protein>
    <recommendedName>
        <fullName evidence="2">Serine aminopeptidase S33 domain-containing protein</fullName>
    </recommendedName>
</protein>
<comment type="caution">
    <text evidence="3">The sequence shown here is derived from an EMBL/GenBank/DDBJ whole genome shotgun (WGS) entry which is preliminary data.</text>
</comment>
<proteinExistence type="predicted"/>
<keyword evidence="4" id="KW-1185">Reference proteome</keyword>
<dbReference type="Gene3D" id="3.40.50.1820">
    <property type="entry name" value="alpha/beta hydrolase"/>
    <property type="match status" value="1"/>
</dbReference>
<gene>
    <name evidence="3" type="ORF">PNOK_0778600</name>
</gene>
<dbReference type="SUPFAM" id="SSF53474">
    <property type="entry name" value="alpha/beta-Hydrolases"/>
    <property type="match status" value="1"/>
</dbReference>
<dbReference type="OrthoDB" id="2498029at2759"/>
<evidence type="ECO:0000259" key="2">
    <source>
        <dbReference type="Pfam" id="PF12146"/>
    </source>
</evidence>
<sequence>MSGSNIPFELDSVKILSNTKGWFLDAWKYTPKRLGPHPVVVMAHGLSANKTMKLVQYAEAFATAGYSCVVFDYRRFGASDGSPRECVFVSEQLEDYRTVLAWVRQQKEFDPQRVVVWGTSFSGGHAISLASEKRLKLSCVISQCPYVGTAPKPPLRTLLQFISYGLLDLLRQAVGRSPLYIPACAKPGELGGMTTPESYEGINRLVDDKKNYPNRISASSLFELPFYNPASRASKISFPVLIVAAEKDELCRIGDTMKVGQNSKLVTITKTPGGHFDLYPDGSDYDVTLKAELDFLKKHVPLSVA</sequence>
<dbReference type="Pfam" id="PF12146">
    <property type="entry name" value="Hydrolase_4"/>
    <property type="match status" value="1"/>
</dbReference>
<reference evidence="3 4" key="1">
    <citation type="journal article" date="2017" name="Mol. Ecol.">
        <title>Comparative and population genomic landscape of Phellinus noxius: A hypervariable fungus causing root rot in trees.</title>
        <authorList>
            <person name="Chung C.L."/>
            <person name="Lee T.J."/>
            <person name="Akiba M."/>
            <person name="Lee H.H."/>
            <person name="Kuo T.H."/>
            <person name="Liu D."/>
            <person name="Ke H.M."/>
            <person name="Yokoi T."/>
            <person name="Roa M.B."/>
            <person name="Lu M.J."/>
            <person name="Chang Y.Y."/>
            <person name="Ann P.J."/>
            <person name="Tsai J.N."/>
            <person name="Chen C.Y."/>
            <person name="Tzean S.S."/>
            <person name="Ota Y."/>
            <person name="Hattori T."/>
            <person name="Sahashi N."/>
            <person name="Liou R.F."/>
            <person name="Kikuchi T."/>
            <person name="Tsai I.J."/>
        </authorList>
    </citation>
    <scope>NUCLEOTIDE SEQUENCE [LARGE SCALE GENOMIC DNA]</scope>
    <source>
        <strain evidence="3 4">FFPRI411160</strain>
    </source>
</reference>
<dbReference type="InterPro" id="IPR029058">
    <property type="entry name" value="AB_hydrolase_fold"/>
</dbReference>
<dbReference type="InterPro" id="IPR022742">
    <property type="entry name" value="Hydrolase_4"/>
</dbReference>
<dbReference type="AlphaFoldDB" id="A0A286U9C5"/>
<dbReference type="PANTHER" id="PTHR22946">
    <property type="entry name" value="DIENELACTONE HYDROLASE DOMAIN-CONTAINING PROTEIN-RELATED"/>
    <property type="match status" value="1"/>
</dbReference>
<dbReference type="GO" id="GO:0016788">
    <property type="term" value="F:hydrolase activity, acting on ester bonds"/>
    <property type="evidence" value="ECO:0007669"/>
    <property type="project" value="UniProtKB-ARBA"/>
</dbReference>
<dbReference type="STRING" id="2282107.A0A286U9C5"/>
<organism evidence="3 4">
    <name type="scientific">Pyrrhoderma noxium</name>
    <dbReference type="NCBI Taxonomy" id="2282107"/>
    <lineage>
        <taxon>Eukaryota</taxon>
        <taxon>Fungi</taxon>
        <taxon>Dikarya</taxon>
        <taxon>Basidiomycota</taxon>
        <taxon>Agaricomycotina</taxon>
        <taxon>Agaricomycetes</taxon>
        <taxon>Hymenochaetales</taxon>
        <taxon>Hymenochaetaceae</taxon>
        <taxon>Pyrrhoderma</taxon>
    </lineage>
</organism>
<evidence type="ECO:0000313" key="4">
    <source>
        <dbReference type="Proteomes" id="UP000217199"/>
    </source>
</evidence>
<name>A0A286U9C5_9AGAM</name>
<dbReference type="InParanoid" id="A0A286U9C5"/>
<evidence type="ECO:0000256" key="1">
    <source>
        <dbReference type="ARBA" id="ARBA00022801"/>
    </source>
</evidence>
<accession>A0A286U9C5</accession>